<dbReference type="EMBL" id="CAJNOU010001231">
    <property type="protein sequence ID" value="CAF1172758.1"/>
    <property type="molecule type" value="Genomic_DNA"/>
</dbReference>
<evidence type="ECO:0000313" key="3">
    <source>
        <dbReference type="EMBL" id="CAF3734691.1"/>
    </source>
</evidence>
<dbReference type="Proteomes" id="UP000663889">
    <property type="component" value="Unassembled WGS sequence"/>
</dbReference>
<comment type="caution">
    <text evidence="2">The sequence shown here is derived from an EMBL/GenBank/DDBJ whole genome shotgun (WGS) entry which is preliminary data.</text>
</comment>
<evidence type="ECO:0000313" key="2">
    <source>
        <dbReference type="EMBL" id="CAF1257856.1"/>
    </source>
</evidence>
<dbReference type="AlphaFoldDB" id="A0A815ADA0"/>
<organism evidence="2 4">
    <name type="scientific">Rotaria sordida</name>
    <dbReference type="NCBI Taxonomy" id="392033"/>
    <lineage>
        <taxon>Eukaryota</taxon>
        <taxon>Metazoa</taxon>
        <taxon>Spiralia</taxon>
        <taxon>Gnathifera</taxon>
        <taxon>Rotifera</taxon>
        <taxon>Eurotatoria</taxon>
        <taxon>Bdelloidea</taxon>
        <taxon>Philodinida</taxon>
        <taxon>Philodinidae</taxon>
        <taxon>Rotaria</taxon>
    </lineage>
</organism>
<dbReference type="Proteomes" id="UP000663882">
    <property type="component" value="Unassembled WGS sequence"/>
</dbReference>
<reference evidence="2" key="1">
    <citation type="submission" date="2021-02" db="EMBL/GenBank/DDBJ databases">
        <authorList>
            <person name="Nowell W R."/>
        </authorList>
    </citation>
    <scope>NUCLEOTIDE SEQUENCE</scope>
</reference>
<accession>A0A815ADA0</accession>
<proteinExistence type="predicted"/>
<evidence type="ECO:0000313" key="4">
    <source>
        <dbReference type="Proteomes" id="UP000663882"/>
    </source>
</evidence>
<sequence>MIKLNQLFAANRIHCFSTRPDREYLSEEEYSLVLEFFLQMDFHLFYMKTCSYRGAQLSILDEKSLFCLSEPEARYDMSRCHQLSCCLCYPSYKLAYRQQQPIIQFGSHQQHTFINGYRSILNCPATCTTRNIIYVLTCPCQQVDYIGEASSSLNYRLAYHQQHGNRIVQEFLLGKKNTARIRNELPSFETLVKNDMKLYQHSTHCSSAIQWFLDENPHYWPFIPRKITEADEQREEKELVYYIAEPDSFTYANDVPTPPNGYRFSDEQKNAIDQFFREKIYLNTPNLHLDLYQAAIVAILPERATAAMRRFVEALFITHTETKLNTIGHLDQFVSTHTTNQISAAMECEEWCRNLVRR</sequence>
<dbReference type="OrthoDB" id="9997648at2759"/>
<dbReference type="Proteomes" id="UP000663823">
    <property type="component" value="Unassembled WGS sequence"/>
</dbReference>
<evidence type="ECO:0000313" key="1">
    <source>
        <dbReference type="EMBL" id="CAF1172758.1"/>
    </source>
</evidence>
<dbReference type="EMBL" id="CAJNOO010002332">
    <property type="protein sequence ID" value="CAF1257856.1"/>
    <property type="molecule type" value="Genomic_DNA"/>
</dbReference>
<name>A0A815ADA0_9BILA</name>
<gene>
    <name evidence="3" type="ORF">OTI717_LOCUS14653</name>
    <name evidence="2" type="ORF">RFH988_LOCUS27515</name>
    <name evidence="1" type="ORF">SEV965_LOCUS19607</name>
</gene>
<protein>
    <submittedName>
        <fullName evidence="2">Uncharacterized protein</fullName>
    </submittedName>
</protein>
<dbReference type="EMBL" id="CAJOAX010001656">
    <property type="protein sequence ID" value="CAF3734691.1"/>
    <property type="molecule type" value="Genomic_DNA"/>
</dbReference>